<gene>
    <name evidence="2" type="ORF">D3H66_18365</name>
</gene>
<dbReference type="Proteomes" id="UP000323297">
    <property type="component" value="Unassembled WGS sequence"/>
</dbReference>
<name>A0A5B0SWA9_9ENTR</name>
<protein>
    <recommendedName>
        <fullName evidence="4">Type VI secretion protein</fullName>
    </recommendedName>
</protein>
<evidence type="ECO:0000313" key="2">
    <source>
        <dbReference type="EMBL" id="KAA1142151.1"/>
    </source>
</evidence>
<keyword evidence="1" id="KW-0812">Transmembrane</keyword>
<proteinExistence type="predicted"/>
<dbReference type="AlphaFoldDB" id="A0A5B0SWA9"/>
<evidence type="ECO:0000256" key="1">
    <source>
        <dbReference type="SAM" id="Phobius"/>
    </source>
</evidence>
<feature type="transmembrane region" description="Helical" evidence="1">
    <location>
        <begin position="53"/>
        <end position="74"/>
    </location>
</feature>
<dbReference type="EMBL" id="VTZD01000023">
    <property type="protein sequence ID" value="KAA1142151.1"/>
    <property type="molecule type" value="Genomic_DNA"/>
</dbReference>
<feature type="transmembrane region" description="Helical" evidence="1">
    <location>
        <begin position="20"/>
        <end position="41"/>
    </location>
</feature>
<dbReference type="RefSeq" id="WP_149608017.1">
    <property type="nucleotide sequence ID" value="NZ_JADPFF010000019.1"/>
</dbReference>
<organism evidence="2 3">
    <name type="scientific">Citrobacter portucalensis</name>
    <dbReference type="NCBI Taxonomy" id="1639133"/>
    <lineage>
        <taxon>Bacteria</taxon>
        <taxon>Pseudomonadati</taxon>
        <taxon>Pseudomonadota</taxon>
        <taxon>Gammaproteobacteria</taxon>
        <taxon>Enterobacterales</taxon>
        <taxon>Enterobacteriaceae</taxon>
        <taxon>Citrobacter</taxon>
        <taxon>Citrobacter freundii complex</taxon>
    </lineage>
</organism>
<comment type="caution">
    <text evidence="2">The sequence shown here is derived from an EMBL/GenBank/DDBJ whole genome shotgun (WGS) entry which is preliminary data.</text>
</comment>
<keyword evidence="1" id="KW-1133">Transmembrane helix</keyword>
<keyword evidence="1" id="KW-0472">Membrane</keyword>
<evidence type="ECO:0000313" key="3">
    <source>
        <dbReference type="Proteomes" id="UP000323297"/>
    </source>
</evidence>
<accession>A0A5B0SWA9</accession>
<sequence length="394" mass="44844">MGWERHRIITPIPPEPLSLWRWILAGVLSVIVSVLFFVLHATEHLFFINDVNIWLISIFPVFLWLIIASVRAYLYGRALEYYEFLQKEILISQREWQSWGQRSIVVMNSCILLPEKITVSFIAGNPTNIENKCGLAHRIDYLPNVKNQDNAVTVLLNSIAESLSILPIAIPLHVTLITDGSTEERHLLQNNFNSIWQMTFPGRPQPSSVRVEMEFPFYRLETNLKNAEVRSDLVLVLQFNGHQNYSDGMAVFLLTSDDVARIYGFNGKCHFLRPMPLDKACLPQDLTTFFTTQVSAINTKNIVSDGQLIDLLSAQLYPIGHNHGAHWQVENKIILERFMGIPGPFSGWLCAGVAADMSKHNLESYLVVSVQEEQSYICTVLPWSNNEYDKPSVA</sequence>
<evidence type="ECO:0008006" key="4">
    <source>
        <dbReference type="Google" id="ProtNLM"/>
    </source>
</evidence>
<reference evidence="2 3" key="1">
    <citation type="submission" date="2019-08" db="EMBL/GenBank/DDBJ databases">
        <title>Draft genome sequence of Citrobacter portucalensis strain isolated from green turtle.</title>
        <authorList>
            <person name="Fernandes M.R."/>
            <person name="Sellera F.P."/>
            <person name="Goldeberg D.W."/>
            <person name="Costa D.C."/>
            <person name="Lincopan N."/>
        </authorList>
    </citation>
    <scope>NUCLEOTIDE SEQUENCE [LARGE SCALE GENOMIC DNA]</scope>
    <source>
        <strain evidence="2 3">TV06</strain>
    </source>
</reference>